<dbReference type="eggNOG" id="ENOG5033A7D">
    <property type="taxonomic scope" value="Bacteria"/>
</dbReference>
<organism evidence="6 7">
    <name type="scientific">Shewanella mangrovi</name>
    <dbReference type="NCBI Taxonomy" id="1515746"/>
    <lineage>
        <taxon>Bacteria</taxon>
        <taxon>Pseudomonadati</taxon>
        <taxon>Pseudomonadota</taxon>
        <taxon>Gammaproteobacteria</taxon>
        <taxon>Alteromonadales</taxon>
        <taxon>Shewanellaceae</taxon>
        <taxon>Shewanella</taxon>
    </lineage>
</organism>
<dbReference type="AlphaFoldDB" id="A0A094JE10"/>
<evidence type="ECO:0000313" key="7">
    <source>
        <dbReference type="Proteomes" id="UP000029264"/>
    </source>
</evidence>
<evidence type="ECO:0008006" key="8">
    <source>
        <dbReference type="Google" id="ProtNLM"/>
    </source>
</evidence>
<dbReference type="Proteomes" id="UP000029264">
    <property type="component" value="Unassembled WGS sequence"/>
</dbReference>
<evidence type="ECO:0000256" key="2">
    <source>
        <dbReference type="ARBA" id="ARBA00022692"/>
    </source>
</evidence>
<sequence>MLREIAFHSFYLPTITVMFALGYFLTLALNHILMVTGAYRHIWHPTLFRIALYIAISCALSLTIYH</sequence>
<accession>A0A094JE10</accession>
<evidence type="ECO:0000256" key="3">
    <source>
        <dbReference type="ARBA" id="ARBA00022989"/>
    </source>
</evidence>
<evidence type="ECO:0000256" key="5">
    <source>
        <dbReference type="SAM" id="Phobius"/>
    </source>
</evidence>
<keyword evidence="3 5" id="KW-1133">Transmembrane helix</keyword>
<feature type="transmembrane region" description="Helical" evidence="5">
    <location>
        <begin position="47"/>
        <end position="65"/>
    </location>
</feature>
<dbReference type="RefSeq" id="WP_037440948.1">
    <property type="nucleotide sequence ID" value="NZ_JPEO01000003.1"/>
</dbReference>
<reference evidence="6 7" key="1">
    <citation type="submission" date="2014-06" db="EMBL/GenBank/DDBJ databases">
        <title>Shewanella sp. YQH10.</title>
        <authorList>
            <person name="Liu Y."/>
            <person name="Zeng R."/>
        </authorList>
    </citation>
    <scope>NUCLEOTIDE SEQUENCE [LARGE SCALE GENOMIC DNA]</scope>
    <source>
        <strain evidence="6 7">YQH10</strain>
    </source>
</reference>
<comment type="caution">
    <text evidence="6">The sequence shown here is derived from an EMBL/GenBank/DDBJ whole genome shotgun (WGS) entry which is preliminary data.</text>
</comment>
<keyword evidence="7" id="KW-1185">Reference proteome</keyword>
<keyword evidence="1" id="KW-1003">Cell membrane</keyword>
<dbReference type="Pfam" id="PF07869">
    <property type="entry name" value="DUF1656"/>
    <property type="match status" value="1"/>
</dbReference>
<dbReference type="EMBL" id="JPEO01000003">
    <property type="protein sequence ID" value="KFZ38165.1"/>
    <property type="molecule type" value="Genomic_DNA"/>
</dbReference>
<keyword evidence="4 5" id="KW-0472">Membrane</keyword>
<protein>
    <recommendedName>
        <fullName evidence="8">Na+-dependent transporter</fullName>
    </recommendedName>
</protein>
<gene>
    <name evidence="6" type="ORF">HR45_06600</name>
</gene>
<feature type="transmembrane region" description="Helical" evidence="5">
    <location>
        <begin position="12"/>
        <end position="35"/>
    </location>
</feature>
<evidence type="ECO:0000256" key="1">
    <source>
        <dbReference type="ARBA" id="ARBA00022475"/>
    </source>
</evidence>
<proteinExistence type="predicted"/>
<evidence type="ECO:0000256" key="4">
    <source>
        <dbReference type="ARBA" id="ARBA00023136"/>
    </source>
</evidence>
<name>A0A094JE10_9GAMM</name>
<keyword evidence="2 5" id="KW-0812">Transmembrane</keyword>
<dbReference type="InterPro" id="IPR012451">
    <property type="entry name" value="DUF1656"/>
</dbReference>
<evidence type="ECO:0000313" key="6">
    <source>
        <dbReference type="EMBL" id="KFZ38165.1"/>
    </source>
</evidence>
<dbReference type="OrthoDB" id="6080293at2"/>